<evidence type="ECO:0000256" key="4">
    <source>
        <dbReference type="ARBA" id="ARBA00022475"/>
    </source>
</evidence>
<evidence type="ECO:0000256" key="6">
    <source>
        <dbReference type="ARBA" id="ARBA00022679"/>
    </source>
</evidence>
<dbReference type="GO" id="GO:0000155">
    <property type="term" value="F:phosphorelay sensor kinase activity"/>
    <property type="evidence" value="ECO:0007669"/>
    <property type="project" value="InterPro"/>
</dbReference>
<keyword evidence="7 12" id="KW-0418">Kinase</keyword>
<dbReference type="PATRIC" id="fig|1210046.3.peg.1782"/>
<keyword evidence="10" id="KW-0812">Transmembrane</keyword>
<dbReference type="Pfam" id="PF02518">
    <property type="entry name" value="HATPase_c"/>
    <property type="match status" value="1"/>
</dbReference>
<keyword evidence="10" id="KW-0472">Membrane</keyword>
<keyword evidence="9" id="KW-0843">Virulence</keyword>
<evidence type="ECO:0000313" key="12">
    <source>
        <dbReference type="EMBL" id="EKA61143.1"/>
    </source>
</evidence>
<evidence type="ECO:0000256" key="9">
    <source>
        <dbReference type="ARBA" id="ARBA00023026"/>
    </source>
</evidence>
<dbReference type="PANTHER" id="PTHR44936:SF9">
    <property type="entry name" value="SENSOR PROTEIN CREC"/>
    <property type="match status" value="1"/>
</dbReference>
<dbReference type="CDD" id="cd00082">
    <property type="entry name" value="HisKA"/>
    <property type="match status" value="1"/>
</dbReference>
<dbReference type="PROSITE" id="PS50109">
    <property type="entry name" value="HIS_KIN"/>
    <property type="match status" value="1"/>
</dbReference>
<dbReference type="SMART" id="SM00387">
    <property type="entry name" value="HATPase_c"/>
    <property type="match status" value="1"/>
</dbReference>
<dbReference type="EMBL" id="ALWX01000040">
    <property type="protein sequence ID" value="EKA61143.1"/>
    <property type="molecule type" value="Genomic_DNA"/>
</dbReference>
<evidence type="ECO:0000259" key="11">
    <source>
        <dbReference type="PROSITE" id="PS50109"/>
    </source>
</evidence>
<dbReference type="InterPro" id="IPR003661">
    <property type="entry name" value="HisK_dim/P_dom"/>
</dbReference>
<protein>
    <recommendedName>
        <fullName evidence="3">histidine kinase</fullName>
        <ecNumber evidence="3">2.7.13.3</ecNumber>
    </recommendedName>
</protein>
<feature type="transmembrane region" description="Helical" evidence="10">
    <location>
        <begin position="46"/>
        <end position="72"/>
    </location>
</feature>
<sequence>MTYSAQVRRLLTIATLGAAIVTALVLGTVAIAATGSQGVRVLGLDLLAWIIIAPAVGVGLAGGATLAVLRVVDRRREQGMAFIGDQIAAIREGGGALPRSVVDLSDVDAATGDLARLAGELAQQRAMDRDFAADASHQLRTPLTALLMRLEEIGQTDDLDVVRDEAAVAVTQVERLTGVVDTMRHRSKGEKTQLPEISLDSVLAGLQREYQPAFTAARRSMRVVGPPGLAVRAAPVDLAQILQILIENSLDHGAGRVEIETRSSGSSVVVEVRDEGEGVPSAIAPHIFERSVTSHGSGLGLGLARQLAERNGGRLELVQAQPAVFAVFLSGPGSR</sequence>
<dbReference type="RefSeq" id="WP_007927396.1">
    <property type="nucleotide sequence ID" value="NZ_ALWX01000040.1"/>
</dbReference>
<evidence type="ECO:0000256" key="2">
    <source>
        <dbReference type="ARBA" id="ARBA00004651"/>
    </source>
</evidence>
<keyword evidence="6" id="KW-0808">Transferase</keyword>
<dbReference type="InterPro" id="IPR004358">
    <property type="entry name" value="Sig_transdc_His_kin-like_C"/>
</dbReference>
<keyword evidence="8" id="KW-0902">Two-component regulatory system</keyword>
<name>K1EPH7_9MICO</name>
<evidence type="ECO:0000256" key="1">
    <source>
        <dbReference type="ARBA" id="ARBA00000085"/>
    </source>
</evidence>
<organism evidence="12 13">
    <name type="scientific">Janibacter hoylei PVAS-1</name>
    <dbReference type="NCBI Taxonomy" id="1210046"/>
    <lineage>
        <taxon>Bacteria</taxon>
        <taxon>Bacillati</taxon>
        <taxon>Actinomycetota</taxon>
        <taxon>Actinomycetes</taxon>
        <taxon>Micrococcales</taxon>
        <taxon>Intrasporangiaceae</taxon>
        <taxon>Janibacter</taxon>
    </lineage>
</organism>
<dbReference type="SUPFAM" id="SSF47384">
    <property type="entry name" value="Homodimeric domain of signal transducing histidine kinase"/>
    <property type="match status" value="1"/>
</dbReference>
<comment type="subcellular location">
    <subcellularLocation>
        <location evidence="2">Cell membrane</location>
        <topology evidence="2">Multi-pass membrane protein</topology>
    </subcellularLocation>
</comment>
<dbReference type="PRINTS" id="PR00344">
    <property type="entry name" value="BCTRLSENSOR"/>
</dbReference>
<dbReference type="PANTHER" id="PTHR44936">
    <property type="entry name" value="SENSOR PROTEIN CREC"/>
    <property type="match status" value="1"/>
</dbReference>
<comment type="caution">
    <text evidence="12">The sequence shown here is derived from an EMBL/GenBank/DDBJ whole genome shotgun (WGS) entry which is preliminary data.</text>
</comment>
<evidence type="ECO:0000313" key="13">
    <source>
        <dbReference type="Proteomes" id="UP000004474"/>
    </source>
</evidence>
<dbReference type="Gene3D" id="1.10.287.130">
    <property type="match status" value="1"/>
</dbReference>
<feature type="domain" description="Histidine kinase" evidence="11">
    <location>
        <begin position="134"/>
        <end position="333"/>
    </location>
</feature>
<dbReference type="STRING" id="1210046.B277_09307"/>
<dbReference type="Pfam" id="PF00512">
    <property type="entry name" value="HisKA"/>
    <property type="match status" value="1"/>
</dbReference>
<dbReference type="AlphaFoldDB" id="K1EPH7"/>
<keyword evidence="4" id="KW-1003">Cell membrane</keyword>
<dbReference type="SMART" id="SM00388">
    <property type="entry name" value="HisKA"/>
    <property type="match status" value="1"/>
</dbReference>
<dbReference type="InterPro" id="IPR005467">
    <property type="entry name" value="His_kinase_dom"/>
</dbReference>
<evidence type="ECO:0000256" key="10">
    <source>
        <dbReference type="SAM" id="Phobius"/>
    </source>
</evidence>
<evidence type="ECO:0000256" key="5">
    <source>
        <dbReference type="ARBA" id="ARBA00022553"/>
    </source>
</evidence>
<reference evidence="12 13" key="1">
    <citation type="journal article" date="2012" name="J. Bacteriol.">
        <title>Genome Sequence of Janibacter hoylei MTCC8307, Isolated from the Stratospheric Air.</title>
        <authorList>
            <person name="Pawar S.P."/>
            <person name="Dhotre D.P."/>
            <person name="Shetty S.A."/>
            <person name="Chowdhury S.P."/>
            <person name="Chaudhari B.L."/>
            <person name="Shouche Y.S."/>
        </authorList>
    </citation>
    <scope>NUCLEOTIDE SEQUENCE [LARGE SCALE GENOMIC DNA]</scope>
    <source>
        <strain evidence="12 13">PVAS-1</strain>
    </source>
</reference>
<dbReference type="InterPro" id="IPR036097">
    <property type="entry name" value="HisK_dim/P_sf"/>
</dbReference>
<gene>
    <name evidence="12" type="ORF">B277_09307</name>
</gene>
<feature type="transmembrane region" description="Helical" evidence="10">
    <location>
        <begin position="12"/>
        <end position="34"/>
    </location>
</feature>
<dbReference type="GO" id="GO:0005886">
    <property type="term" value="C:plasma membrane"/>
    <property type="evidence" value="ECO:0007669"/>
    <property type="project" value="UniProtKB-SubCell"/>
</dbReference>
<proteinExistence type="predicted"/>
<dbReference type="Proteomes" id="UP000004474">
    <property type="component" value="Unassembled WGS sequence"/>
</dbReference>
<keyword evidence="10" id="KW-1133">Transmembrane helix</keyword>
<evidence type="ECO:0000256" key="7">
    <source>
        <dbReference type="ARBA" id="ARBA00022777"/>
    </source>
</evidence>
<dbReference type="InterPro" id="IPR036890">
    <property type="entry name" value="HATPase_C_sf"/>
</dbReference>
<accession>K1EPH7</accession>
<evidence type="ECO:0000256" key="8">
    <source>
        <dbReference type="ARBA" id="ARBA00023012"/>
    </source>
</evidence>
<dbReference type="Gene3D" id="3.30.565.10">
    <property type="entry name" value="Histidine kinase-like ATPase, C-terminal domain"/>
    <property type="match status" value="1"/>
</dbReference>
<evidence type="ECO:0000256" key="3">
    <source>
        <dbReference type="ARBA" id="ARBA00012438"/>
    </source>
</evidence>
<dbReference type="InterPro" id="IPR003594">
    <property type="entry name" value="HATPase_dom"/>
</dbReference>
<dbReference type="InterPro" id="IPR050980">
    <property type="entry name" value="2C_sensor_his_kinase"/>
</dbReference>
<dbReference type="SUPFAM" id="SSF55874">
    <property type="entry name" value="ATPase domain of HSP90 chaperone/DNA topoisomerase II/histidine kinase"/>
    <property type="match status" value="1"/>
</dbReference>
<dbReference type="eggNOG" id="COG0642">
    <property type="taxonomic scope" value="Bacteria"/>
</dbReference>
<keyword evidence="5" id="KW-0597">Phosphoprotein</keyword>
<comment type="catalytic activity">
    <reaction evidence="1">
        <text>ATP + protein L-histidine = ADP + protein N-phospho-L-histidine.</text>
        <dbReference type="EC" id="2.7.13.3"/>
    </reaction>
</comment>
<dbReference type="EC" id="2.7.13.3" evidence="3"/>